<dbReference type="AlphaFoldDB" id="F4KMM8"/>
<dbReference type="HOGENOM" id="CLU_3366482_0_0_10"/>
<gene>
    <name evidence="1" type="ordered locus">Poras_1393</name>
</gene>
<organism evidence="1 2">
    <name type="scientific">Porphyromonas asaccharolytica (strain ATCC 25260 / DSM 20707 / BCRC 10618 / CCUG 7834 / JCM 6326 / LMG 13178 / VPI 4198 / B440)</name>
    <name type="common">Bacteroides asaccharolyticus</name>
    <dbReference type="NCBI Taxonomy" id="879243"/>
    <lineage>
        <taxon>Bacteria</taxon>
        <taxon>Pseudomonadati</taxon>
        <taxon>Bacteroidota</taxon>
        <taxon>Bacteroidia</taxon>
        <taxon>Bacteroidales</taxon>
        <taxon>Porphyromonadaceae</taxon>
        <taxon>Porphyromonas</taxon>
    </lineage>
</organism>
<evidence type="ECO:0000313" key="1">
    <source>
        <dbReference type="EMBL" id="AEE13327.1"/>
    </source>
</evidence>
<name>F4KMM8_PORAD</name>
<protein>
    <submittedName>
        <fullName evidence="1">Uncharacterized protein</fullName>
    </submittedName>
</protein>
<keyword evidence="2" id="KW-1185">Reference proteome</keyword>
<proteinExistence type="predicted"/>
<accession>F4KMM8</accession>
<sequence>MPVILKNGGIMHPLVLCYFRIRNLFLSLILSDEFF</sequence>
<dbReference type="KEGG" id="pah:Poras_1393"/>
<dbReference type="EMBL" id="CP002689">
    <property type="protein sequence ID" value="AEE13327.1"/>
    <property type="molecule type" value="Genomic_DNA"/>
</dbReference>
<reference evidence="2" key="1">
    <citation type="submission" date="2011-04" db="EMBL/GenBank/DDBJ databases">
        <title>The complete genome of Porphyromonas asaccharolytica DSM 20707.</title>
        <authorList>
            <person name="Lucas S."/>
            <person name="Han J."/>
            <person name="Lapidus A."/>
            <person name="Bruce D."/>
            <person name="Goodwin L."/>
            <person name="Pitluck S."/>
            <person name="Peters L."/>
            <person name="Kyrpides N."/>
            <person name="Mavromatis K."/>
            <person name="Ivanova N."/>
            <person name="Ovchinnikova G."/>
            <person name="Pagani I."/>
            <person name="Lu M."/>
            <person name="Detter J.C."/>
            <person name="Tapia R."/>
            <person name="Han C."/>
            <person name="Land M."/>
            <person name="Hauser L."/>
            <person name="Markowitz V."/>
            <person name="Cheng J.-F."/>
            <person name="Hugenholtz P."/>
            <person name="Woyke T."/>
            <person name="Wu D."/>
            <person name="Gronow S."/>
            <person name="Wellnitz S."/>
            <person name="Brambilla E."/>
            <person name="Klenk H.-P."/>
            <person name="Eisen J.A."/>
        </authorList>
    </citation>
    <scope>NUCLEOTIDE SEQUENCE [LARGE SCALE GENOMIC DNA]</scope>
    <source>
        <strain evidence="2">ATCC 25260 / DSM 20707 / VPI 4198</strain>
    </source>
</reference>
<dbReference type="Proteomes" id="UP000006545">
    <property type="component" value="Chromosome"/>
</dbReference>
<evidence type="ECO:0000313" key="2">
    <source>
        <dbReference type="Proteomes" id="UP000006545"/>
    </source>
</evidence>